<evidence type="ECO:0000313" key="2">
    <source>
        <dbReference type="EMBL" id="CAB4609682.1"/>
    </source>
</evidence>
<keyword evidence="1" id="KW-1133">Transmembrane helix</keyword>
<keyword evidence="1" id="KW-0812">Transmembrane</keyword>
<protein>
    <submittedName>
        <fullName evidence="2">Unannotated protein</fullName>
    </submittedName>
</protein>
<accession>A0A6J6H7M3</accession>
<dbReference type="EMBL" id="CAEZUL010000188">
    <property type="protein sequence ID" value="CAB4609682.1"/>
    <property type="molecule type" value="Genomic_DNA"/>
</dbReference>
<feature type="transmembrane region" description="Helical" evidence="1">
    <location>
        <begin position="12"/>
        <end position="35"/>
    </location>
</feature>
<evidence type="ECO:0000256" key="1">
    <source>
        <dbReference type="SAM" id="Phobius"/>
    </source>
</evidence>
<name>A0A6J6H7M3_9ZZZZ</name>
<gene>
    <name evidence="2" type="ORF">UFOPK1808_01288</name>
</gene>
<sequence>MSFVSLIASNLTINVVGGGLVLLGLVLLVTTLAFWRSAVEDSTVLAPLEVMADRKFARADETKRLAMLNLVRPDNAEPIVHHVSPAMLMREPVSEPEKPFVDTFAHDDDAVDVVPSFIDPLLHQQNIQEQ</sequence>
<reference evidence="2" key="1">
    <citation type="submission" date="2020-05" db="EMBL/GenBank/DDBJ databases">
        <authorList>
            <person name="Chiriac C."/>
            <person name="Salcher M."/>
            <person name="Ghai R."/>
            <person name="Kavagutti S V."/>
        </authorList>
    </citation>
    <scope>NUCLEOTIDE SEQUENCE</scope>
</reference>
<organism evidence="2">
    <name type="scientific">freshwater metagenome</name>
    <dbReference type="NCBI Taxonomy" id="449393"/>
    <lineage>
        <taxon>unclassified sequences</taxon>
        <taxon>metagenomes</taxon>
        <taxon>ecological metagenomes</taxon>
    </lineage>
</organism>
<proteinExistence type="predicted"/>
<keyword evidence="1" id="KW-0472">Membrane</keyword>
<dbReference type="AlphaFoldDB" id="A0A6J6H7M3"/>